<proteinExistence type="predicted"/>
<feature type="compositionally biased region" description="Polar residues" evidence="3">
    <location>
        <begin position="471"/>
        <end position="480"/>
    </location>
</feature>
<dbReference type="InterPro" id="IPR050936">
    <property type="entry name" value="AP-1-like"/>
</dbReference>
<dbReference type="SMART" id="SM00338">
    <property type="entry name" value="BRLZ"/>
    <property type="match status" value="1"/>
</dbReference>
<evidence type="ECO:0000313" key="5">
    <source>
        <dbReference type="EMBL" id="KAF1967277.1"/>
    </source>
</evidence>
<dbReference type="SUPFAM" id="SSF57959">
    <property type="entry name" value="Leucine zipper domain"/>
    <property type="match status" value="1"/>
</dbReference>
<dbReference type="EMBL" id="ML976734">
    <property type="protein sequence ID" value="KAF1967277.1"/>
    <property type="molecule type" value="Genomic_DNA"/>
</dbReference>
<dbReference type="GO" id="GO:0001228">
    <property type="term" value="F:DNA-binding transcription activator activity, RNA polymerase II-specific"/>
    <property type="evidence" value="ECO:0007669"/>
    <property type="project" value="TreeGrafter"/>
</dbReference>
<dbReference type="CDD" id="cd14688">
    <property type="entry name" value="bZIP_YAP"/>
    <property type="match status" value="1"/>
</dbReference>
<feature type="compositionally biased region" description="Basic and acidic residues" evidence="3">
    <location>
        <begin position="58"/>
        <end position="76"/>
    </location>
</feature>
<feature type="domain" description="BZIP" evidence="4">
    <location>
        <begin position="66"/>
        <end position="81"/>
    </location>
</feature>
<reference evidence="5" key="1">
    <citation type="journal article" date="2020" name="Stud. Mycol.">
        <title>101 Dothideomycetes genomes: a test case for predicting lifestyles and emergence of pathogens.</title>
        <authorList>
            <person name="Haridas S."/>
            <person name="Albert R."/>
            <person name="Binder M."/>
            <person name="Bloem J."/>
            <person name="Labutti K."/>
            <person name="Salamov A."/>
            <person name="Andreopoulos B."/>
            <person name="Baker S."/>
            <person name="Barry K."/>
            <person name="Bills G."/>
            <person name="Bluhm B."/>
            <person name="Cannon C."/>
            <person name="Castanera R."/>
            <person name="Culley D."/>
            <person name="Daum C."/>
            <person name="Ezra D."/>
            <person name="Gonzalez J."/>
            <person name="Henrissat B."/>
            <person name="Kuo A."/>
            <person name="Liang C."/>
            <person name="Lipzen A."/>
            <person name="Lutzoni F."/>
            <person name="Magnuson J."/>
            <person name="Mondo S."/>
            <person name="Nolan M."/>
            <person name="Ohm R."/>
            <person name="Pangilinan J."/>
            <person name="Park H.-J."/>
            <person name="Ramirez L."/>
            <person name="Alfaro M."/>
            <person name="Sun H."/>
            <person name="Tritt A."/>
            <person name="Yoshinaga Y."/>
            <person name="Zwiers L.-H."/>
            <person name="Turgeon B."/>
            <person name="Goodwin S."/>
            <person name="Spatafora J."/>
            <person name="Crous P."/>
            <person name="Grigoriev I."/>
        </authorList>
    </citation>
    <scope>NUCLEOTIDE SEQUENCE</scope>
    <source>
        <strain evidence="5">CBS 107.79</strain>
    </source>
</reference>
<gene>
    <name evidence="5" type="ORF">BU23DRAFT_292826</name>
</gene>
<feature type="region of interest" description="Disordered" evidence="3">
    <location>
        <begin position="452"/>
        <end position="486"/>
    </location>
</feature>
<sequence>MALQQPSDAPAEAIIPTPNASFTPITTAAPPVGASPLSAGPTSSNYVVPPRPKPGRKPATDEPASKRKAQNRESQRAFRARKAAKIQEMQEQADTTNRKHREELNEMLSEKHRLLADLSSVQGQLEEARQALERATKERDYWKERSTHMDAQLVQTRLRETSYPLNPYNEQQPVYFPQPHSPTRSFMGSFSGYSSPKSMNMGCGSCKPGGECACITEFCQTPNPFTAPVPTIQAPPRKASTPMKAMSFQNLDPFADREIDFTAQFSSKRRQEPAVSLMGQGSSESDAKCGFCTDGSNCLCRDQSLQFQDDLVSASNGAKINAPGSCDACQSNPKQRAWCQRVAQLKTDGFLPPPGSRTSSISSALDTMEPHIPDASTPYGAKSSIGCNEAFKLLDGRVPMDADKMDWISTLRQVSSQARRDAMMHGYSRNYSAIELDTAGIIATLGNTLKPIQPRQEDGENADIVRIAQEYQRQTQSPHTSPEYAT</sequence>
<dbReference type="Pfam" id="PF10297">
    <property type="entry name" value="Hap4_Hap_bind"/>
    <property type="match status" value="1"/>
</dbReference>
<evidence type="ECO:0000313" key="6">
    <source>
        <dbReference type="Proteomes" id="UP000800036"/>
    </source>
</evidence>
<dbReference type="PROSITE" id="PS00036">
    <property type="entry name" value="BZIP_BASIC"/>
    <property type="match status" value="1"/>
</dbReference>
<dbReference type="PANTHER" id="PTHR40621:SF7">
    <property type="entry name" value="BZIP DOMAIN-CONTAINING PROTEIN"/>
    <property type="match status" value="1"/>
</dbReference>
<dbReference type="Proteomes" id="UP000800036">
    <property type="component" value="Unassembled WGS sequence"/>
</dbReference>
<comment type="subcellular location">
    <subcellularLocation>
        <location evidence="1">Nucleus</location>
    </subcellularLocation>
</comment>
<evidence type="ECO:0000256" key="2">
    <source>
        <dbReference type="ARBA" id="ARBA00023242"/>
    </source>
</evidence>
<accession>A0A6A5V1U3</accession>
<dbReference type="Gene3D" id="1.20.5.170">
    <property type="match status" value="1"/>
</dbReference>
<organism evidence="5 6">
    <name type="scientific">Bimuria novae-zelandiae CBS 107.79</name>
    <dbReference type="NCBI Taxonomy" id="1447943"/>
    <lineage>
        <taxon>Eukaryota</taxon>
        <taxon>Fungi</taxon>
        <taxon>Dikarya</taxon>
        <taxon>Ascomycota</taxon>
        <taxon>Pezizomycotina</taxon>
        <taxon>Dothideomycetes</taxon>
        <taxon>Pleosporomycetidae</taxon>
        <taxon>Pleosporales</taxon>
        <taxon>Massarineae</taxon>
        <taxon>Didymosphaeriaceae</taxon>
        <taxon>Bimuria</taxon>
    </lineage>
</organism>
<keyword evidence="6" id="KW-1185">Reference proteome</keyword>
<evidence type="ECO:0000256" key="1">
    <source>
        <dbReference type="ARBA" id="ARBA00004123"/>
    </source>
</evidence>
<evidence type="ECO:0000256" key="3">
    <source>
        <dbReference type="SAM" id="MobiDB-lite"/>
    </source>
</evidence>
<name>A0A6A5V1U3_9PLEO</name>
<dbReference type="InterPro" id="IPR004827">
    <property type="entry name" value="bZIP"/>
</dbReference>
<dbReference type="InterPro" id="IPR018287">
    <property type="entry name" value="Hap4_TF_heteromerisation"/>
</dbReference>
<dbReference type="GO" id="GO:0000976">
    <property type="term" value="F:transcription cis-regulatory region binding"/>
    <property type="evidence" value="ECO:0007669"/>
    <property type="project" value="InterPro"/>
</dbReference>
<dbReference type="OrthoDB" id="5374328at2759"/>
<dbReference type="InterPro" id="IPR046347">
    <property type="entry name" value="bZIP_sf"/>
</dbReference>
<protein>
    <recommendedName>
        <fullName evidence="4">BZIP domain-containing protein</fullName>
    </recommendedName>
</protein>
<dbReference type="PANTHER" id="PTHR40621">
    <property type="entry name" value="TRANSCRIPTION FACTOR KAPC-RELATED"/>
    <property type="match status" value="1"/>
</dbReference>
<dbReference type="AlphaFoldDB" id="A0A6A5V1U3"/>
<keyword evidence="2" id="KW-0539">Nucleus</keyword>
<evidence type="ECO:0000259" key="4">
    <source>
        <dbReference type="PROSITE" id="PS00036"/>
    </source>
</evidence>
<feature type="region of interest" description="Disordered" evidence="3">
    <location>
        <begin position="1"/>
        <end position="99"/>
    </location>
</feature>
<dbReference type="GO" id="GO:0090575">
    <property type="term" value="C:RNA polymerase II transcription regulator complex"/>
    <property type="evidence" value="ECO:0007669"/>
    <property type="project" value="TreeGrafter"/>
</dbReference>